<comment type="function">
    <text evidence="3">PPIases accelerate the folding of proteins. It catalyzes the cis-trans isomerization of proline imidic peptide bonds in oligopeptides.</text>
</comment>
<dbReference type="RefSeq" id="WP_131838221.1">
    <property type="nucleotide sequence ID" value="NZ_SLWB01000002.1"/>
</dbReference>
<dbReference type="PRINTS" id="PR00153">
    <property type="entry name" value="CSAPPISMRASE"/>
</dbReference>
<reference evidence="5 6" key="1">
    <citation type="submission" date="2019-03" db="EMBL/GenBank/DDBJ databases">
        <title>Genomic Encyclopedia of Archaeal and Bacterial Type Strains, Phase II (KMG-II): from individual species to whole genera.</title>
        <authorList>
            <person name="Goeker M."/>
        </authorList>
    </citation>
    <scope>NUCLEOTIDE SEQUENCE [LARGE SCALE GENOMIC DNA]</scope>
    <source>
        <strain evidence="5 6">RL-C</strain>
    </source>
</reference>
<dbReference type="EMBL" id="SLWB01000002">
    <property type="protein sequence ID" value="TCN72154.1"/>
    <property type="molecule type" value="Genomic_DNA"/>
</dbReference>
<evidence type="ECO:0000256" key="2">
    <source>
        <dbReference type="ARBA" id="ARBA00023235"/>
    </source>
</evidence>
<dbReference type="PANTHER" id="PTHR45625">
    <property type="entry name" value="PEPTIDYL-PROLYL CIS-TRANS ISOMERASE-RELATED"/>
    <property type="match status" value="1"/>
</dbReference>
<dbReference type="PANTHER" id="PTHR45625:SF4">
    <property type="entry name" value="PEPTIDYLPROLYL ISOMERASE DOMAIN AND WD REPEAT-CONTAINING PROTEIN 1"/>
    <property type="match status" value="1"/>
</dbReference>
<dbReference type="AlphaFoldDB" id="A0A4R2EYU7"/>
<keyword evidence="1 3" id="KW-0697">Rotamase</keyword>
<dbReference type="GO" id="GO:0003755">
    <property type="term" value="F:peptidyl-prolyl cis-trans isomerase activity"/>
    <property type="evidence" value="ECO:0007669"/>
    <property type="project" value="UniProtKB-UniRule"/>
</dbReference>
<dbReference type="InterPro" id="IPR002130">
    <property type="entry name" value="Cyclophilin-type_PPIase_dom"/>
</dbReference>
<dbReference type="InterPro" id="IPR029000">
    <property type="entry name" value="Cyclophilin-like_dom_sf"/>
</dbReference>
<evidence type="ECO:0000313" key="5">
    <source>
        <dbReference type="EMBL" id="TCN72154.1"/>
    </source>
</evidence>
<dbReference type="Gene3D" id="2.40.100.10">
    <property type="entry name" value="Cyclophilin-like"/>
    <property type="match status" value="2"/>
</dbReference>
<comment type="similarity">
    <text evidence="3">Belongs to the cyclophilin-type PPIase family.</text>
</comment>
<feature type="chain" id="PRO_5021008105" description="Peptidyl-prolyl cis-trans isomerase" evidence="3">
    <location>
        <begin position="21"/>
        <end position="266"/>
    </location>
</feature>
<feature type="signal peptide" evidence="3">
    <location>
        <begin position="1"/>
        <end position="20"/>
    </location>
</feature>
<dbReference type="SUPFAM" id="SSF50891">
    <property type="entry name" value="Cyclophilin-like"/>
    <property type="match status" value="1"/>
</dbReference>
<proteinExistence type="inferred from homology"/>
<comment type="caution">
    <text evidence="5">The sequence shown here is derived from an EMBL/GenBank/DDBJ whole genome shotgun (WGS) entry which is preliminary data.</text>
</comment>
<protein>
    <recommendedName>
        <fullName evidence="3">Peptidyl-prolyl cis-trans isomerase</fullName>
        <shortName evidence="3">PPIase</shortName>
        <ecNumber evidence="3">5.2.1.8</ecNumber>
    </recommendedName>
</protein>
<keyword evidence="2 3" id="KW-0413">Isomerase</keyword>
<sequence>MKLKKLAFLTTLFVAVSASAIAKKEPIVILKTSEGTIKLKLYNDTPLHRDNFIKLSKSKYFKGIIFHRVIKNFMIQSGDPDSRNPKPDSTYGEGGPGYDIPAEIVATHFHKRGVLAAAREGDKENPERKSSGSQFYIVQGKKFTDTELNAVEKKVNDRLRLNTIQRIFEAEKAKSENNNLSPEEFKNMINLKVEAEVNSTPPFKISEERREVYKNIGGSPHLDGSYTIFGEVIEGMEVVDKIAATPTNPKDRPLKDIFILNVKVIR</sequence>
<dbReference type="Pfam" id="PF00160">
    <property type="entry name" value="Pro_isomerase"/>
    <property type="match status" value="2"/>
</dbReference>
<evidence type="ECO:0000313" key="6">
    <source>
        <dbReference type="Proteomes" id="UP000294830"/>
    </source>
</evidence>
<feature type="domain" description="PPIase cyclophilin-type" evidence="4">
    <location>
        <begin position="27"/>
        <end position="264"/>
    </location>
</feature>
<comment type="catalytic activity">
    <reaction evidence="3">
        <text>[protein]-peptidylproline (omega=180) = [protein]-peptidylproline (omega=0)</text>
        <dbReference type="Rhea" id="RHEA:16237"/>
        <dbReference type="Rhea" id="RHEA-COMP:10747"/>
        <dbReference type="Rhea" id="RHEA-COMP:10748"/>
        <dbReference type="ChEBI" id="CHEBI:83833"/>
        <dbReference type="ChEBI" id="CHEBI:83834"/>
        <dbReference type="EC" id="5.2.1.8"/>
    </reaction>
</comment>
<gene>
    <name evidence="5" type="ORF">CLV25_102117</name>
</gene>
<dbReference type="CDD" id="cd00317">
    <property type="entry name" value="cyclophilin"/>
    <property type="match status" value="1"/>
</dbReference>
<dbReference type="OrthoDB" id="9807797at2"/>
<accession>A0A4R2EYU7</accession>
<keyword evidence="3" id="KW-0732">Signal</keyword>
<dbReference type="EC" id="5.2.1.8" evidence="3"/>
<organism evidence="5 6">
    <name type="scientific">Acetobacteroides hydrogenigenes</name>
    <dbReference type="NCBI Taxonomy" id="979970"/>
    <lineage>
        <taxon>Bacteria</taxon>
        <taxon>Pseudomonadati</taxon>
        <taxon>Bacteroidota</taxon>
        <taxon>Bacteroidia</taxon>
        <taxon>Bacteroidales</taxon>
        <taxon>Rikenellaceae</taxon>
        <taxon>Acetobacteroides</taxon>
    </lineage>
</organism>
<dbReference type="InterPro" id="IPR044666">
    <property type="entry name" value="Cyclophilin_A-like"/>
</dbReference>
<evidence type="ECO:0000259" key="4">
    <source>
        <dbReference type="PROSITE" id="PS50072"/>
    </source>
</evidence>
<evidence type="ECO:0000256" key="3">
    <source>
        <dbReference type="RuleBase" id="RU363019"/>
    </source>
</evidence>
<dbReference type="Proteomes" id="UP000294830">
    <property type="component" value="Unassembled WGS sequence"/>
</dbReference>
<keyword evidence="6" id="KW-1185">Reference proteome</keyword>
<name>A0A4R2EYU7_9BACT</name>
<dbReference type="PROSITE" id="PS50072">
    <property type="entry name" value="CSA_PPIASE_2"/>
    <property type="match status" value="1"/>
</dbReference>
<evidence type="ECO:0000256" key="1">
    <source>
        <dbReference type="ARBA" id="ARBA00023110"/>
    </source>
</evidence>